<sequence length="107" mass="12183">MEVWRGRSVQIHSPDIPTDEKVQVQLIIVWDRKIVMHHRPCTTTPDGEIQDNAGSSDHSAPTMDTTRKLQGEQKTRTRRSWSLSLEDKADLKRAGLLGPQLSWVLVN</sequence>
<accession>A0A426XFW7</accession>
<feature type="compositionally biased region" description="Polar residues" evidence="1">
    <location>
        <begin position="52"/>
        <end position="64"/>
    </location>
</feature>
<gene>
    <name evidence="2" type="ORF">B296_00041073</name>
</gene>
<proteinExistence type="predicted"/>
<evidence type="ECO:0000313" key="3">
    <source>
        <dbReference type="Proteomes" id="UP000287651"/>
    </source>
</evidence>
<dbReference type="Proteomes" id="UP000287651">
    <property type="component" value="Unassembled WGS sequence"/>
</dbReference>
<dbReference type="AlphaFoldDB" id="A0A426XFW7"/>
<feature type="region of interest" description="Disordered" evidence="1">
    <location>
        <begin position="40"/>
        <end position="81"/>
    </location>
</feature>
<evidence type="ECO:0000256" key="1">
    <source>
        <dbReference type="SAM" id="MobiDB-lite"/>
    </source>
</evidence>
<comment type="caution">
    <text evidence="2">The sequence shown here is derived from an EMBL/GenBank/DDBJ whole genome shotgun (WGS) entry which is preliminary data.</text>
</comment>
<reference evidence="2 3" key="1">
    <citation type="journal article" date="2014" name="Agronomy (Basel)">
        <title>A Draft Genome Sequence for Ensete ventricosum, the Drought-Tolerant Tree Against Hunger.</title>
        <authorList>
            <person name="Harrison J."/>
            <person name="Moore K.A."/>
            <person name="Paszkiewicz K."/>
            <person name="Jones T."/>
            <person name="Grant M."/>
            <person name="Ambacheew D."/>
            <person name="Muzemil S."/>
            <person name="Studholme D.J."/>
        </authorList>
    </citation>
    <scope>NUCLEOTIDE SEQUENCE [LARGE SCALE GENOMIC DNA]</scope>
</reference>
<name>A0A426XFW7_ENSVE</name>
<dbReference type="EMBL" id="AMZH03021265">
    <property type="protein sequence ID" value="RRT38387.1"/>
    <property type="molecule type" value="Genomic_DNA"/>
</dbReference>
<protein>
    <submittedName>
        <fullName evidence="2">Uncharacterized protein</fullName>
    </submittedName>
</protein>
<organism evidence="2 3">
    <name type="scientific">Ensete ventricosum</name>
    <name type="common">Abyssinian banana</name>
    <name type="synonym">Musa ensete</name>
    <dbReference type="NCBI Taxonomy" id="4639"/>
    <lineage>
        <taxon>Eukaryota</taxon>
        <taxon>Viridiplantae</taxon>
        <taxon>Streptophyta</taxon>
        <taxon>Embryophyta</taxon>
        <taxon>Tracheophyta</taxon>
        <taxon>Spermatophyta</taxon>
        <taxon>Magnoliopsida</taxon>
        <taxon>Liliopsida</taxon>
        <taxon>Zingiberales</taxon>
        <taxon>Musaceae</taxon>
        <taxon>Ensete</taxon>
    </lineage>
</organism>
<feature type="compositionally biased region" description="Basic and acidic residues" evidence="1">
    <location>
        <begin position="65"/>
        <end position="75"/>
    </location>
</feature>
<evidence type="ECO:0000313" key="2">
    <source>
        <dbReference type="EMBL" id="RRT38387.1"/>
    </source>
</evidence>